<reference evidence="1 2" key="1">
    <citation type="submission" date="2022-11" db="EMBL/GenBank/DDBJ databases">
        <title>Spartinivicinus poritis sp. nov., isolated from scleractinian coral Porites lutea.</title>
        <authorList>
            <person name="Zhang G."/>
            <person name="Cai L."/>
            <person name="Wei Q."/>
        </authorList>
    </citation>
    <scope>NUCLEOTIDE SEQUENCE [LARGE SCALE GENOMIC DNA]</scope>
    <source>
        <strain evidence="1 2">A2-2</strain>
    </source>
</reference>
<dbReference type="InterPro" id="IPR011990">
    <property type="entry name" value="TPR-like_helical_dom_sf"/>
</dbReference>
<gene>
    <name evidence="1" type="ORF">ORQ98_11780</name>
</gene>
<protein>
    <submittedName>
        <fullName evidence="1">DUF924 domain-containing protein</fullName>
    </submittedName>
</protein>
<sequence length="182" mass="21746">MKNTTYTHIIDFWFNEITPQQWWTKDDNFDQLIRDRFLPIHTQAVQGELYHWRNEVEGRLAEVIIVDQFSRNIFRNKPEAFHWDPMAIVLAQEAVLLQWDTRLPTQQRAFLYMPYMHSESLVIHEQAVKLFSQSGLESNLTFELEHKVIIERFGRYPHRNQIVGRQSTPEELAFLKQPGSSF</sequence>
<dbReference type="Gene3D" id="1.20.58.320">
    <property type="entry name" value="TPR-like"/>
    <property type="match status" value="1"/>
</dbReference>
<dbReference type="InterPro" id="IPR010323">
    <property type="entry name" value="DUF924"/>
</dbReference>
<dbReference type="EMBL" id="JAPMOU010000012">
    <property type="protein sequence ID" value="MDE1462650.1"/>
    <property type="molecule type" value="Genomic_DNA"/>
</dbReference>
<evidence type="ECO:0000313" key="1">
    <source>
        <dbReference type="EMBL" id="MDE1462650.1"/>
    </source>
</evidence>
<dbReference type="RefSeq" id="WP_274689002.1">
    <property type="nucleotide sequence ID" value="NZ_JAPMOU010000012.1"/>
</dbReference>
<dbReference type="Gene3D" id="1.25.40.10">
    <property type="entry name" value="Tetratricopeptide repeat domain"/>
    <property type="match status" value="1"/>
</dbReference>
<keyword evidence="2" id="KW-1185">Reference proteome</keyword>
<name>A0ABT5U8F5_9GAMM</name>
<dbReference type="SUPFAM" id="SSF48452">
    <property type="entry name" value="TPR-like"/>
    <property type="match status" value="1"/>
</dbReference>
<dbReference type="Proteomes" id="UP001528823">
    <property type="component" value="Unassembled WGS sequence"/>
</dbReference>
<accession>A0ABT5U8F5</accession>
<dbReference type="Pfam" id="PF06041">
    <property type="entry name" value="DUF924"/>
    <property type="match status" value="1"/>
</dbReference>
<comment type="caution">
    <text evidence="1">The sequence shown here is derived from an EMBL/GenBank/DDBJ whole genome shotgun (WGS) entry which is preliminary data.</text>
</comment>
<evidence type="ECO:0000313" key="2">
    <source>
        <dbReference type="Proteomes" id="UP001528823"/>
    </source>
</evidence>
<proteinExistence type="predicted"/>
<organism evidence="1 2">
    <name type="scientific">Spartinivicinus poritis</name>
    <dbReference type="NCBI Taxonomy" id="2994640"/>
    <lineage>
        <taxon>Bacteria</taxon>
        <taxon>Pseudomonadati</taxon>
        <taxon>Pseudomonadota</taxon>
        <taxon>Gammaproteobacteria</taxon>
        <taxon>Oceanospirillales</taxon>
        <taxon>Zooshikellaceae</taxon>
        <taxon>Spartinivicinus</taxon>
    </lineage>
</organism>